<evidence type="ECO:0000313" key="3">
    <source>
        <dbReference type="Proteomes" id="UP000198703"/>
    </source>
</evidence>
<dbReference type="RefSeq" id="WP_093253700.1">
    <property type="nucleotide sequence ID" value="NZ_FNQM01000006.1"/>
</dbReference>
<reference evidence="2 3" key="1">
    <citation type="submission" date="2016-10" db="EMBL/GenBank/DDBJ databases">
        <authorList>
            <person name="de Groot N.N."/>
        </authorList>
    </citation>
    <scope>NUCLEOTIDE SEQUENCE [LARGE SCALE GENOMIC DNA]</scope>
    <source>
        <strain evidence="2 3">DSM 15345</strain>
    </source>
</reference>
<evidence type="ECO:0000256" key="1">
    <source>
        <dbReference type="SAM" id="SignalP"/>
    </source>
</evidence>
<gene>
    <name evidence="2" type="ORF">SAMN05444370_106163</name>
</gene>
<dbReference type="EMBL" id="FNQM01000006">
    <property type="protein sequence ID" value="SEA54417.1"/>
    <property type="molecule type" value="Genomic_DNA"/>
</dbReference>
<name>A0A1H4C268_9RHOB</name>
<evidence type="ECO:0000313" key="2">
    <source>
        <dbReference type="EMBL" id="SEA54417.1"/>
    </source>
</evidence>
<dbReference type="STRING" id="89524.SAMN05444370_106163"/>
<dbReference type="OrthoDB" id="573055at2"/>
<organism evidence="2 3">
    <name type="scientific">Rubrimonas cliftonensis</name>
    <dbReference type="NCBI Taxonomy" id="89524"/>
    <lineage>
        <taxon>Bacteria</taxon>
        <taxon>Pseudomonadati</taxon>
        <taxon>Pseudomonadota</taxon>
        <taxon>Alphaproteobacteria</taxon>
        <taxon>Rhodobacterales</taxon>
        <taxon>Paracoccaceae</taxon>
        <taxon>Rubrimonas</taxon>
    </lineage>
</organism>
<proteinExistence type="predicted"/>
<protein>
    <submittedName>
        <fullName evidence="2">Uncharacterized protein</fullName>
    </submittedName>
</protein>
<dbReference type="PROSITE" id="PS51257">
    <property type="entry name" value="PROKAR_LIPOPROTEIN"/>
    <property type="match status" value="1"/>
</dbReference>
<keyword evidence="3" id="KW-1185">Reference proteome</keyword>
<sequence length="121" mass="13036">MLHDMRHAAALLALAACPAFAGEADVLSARIEPSGDGFRVSATVAHADEGWDHYADAFRVVTLEGVELGVRTLFHPHVDEQPFTRSLEGVRVPEGVARVRVEARDSVHGWGGEGVTLDVPR</sequence>
<feature type="chain" id="PRO_5011696735" evidence="1">
    <location>
        <begin position="22"/>
        <end position="121"/>
    </location>
</feature>
<accession>A0A1H4C268</accession>
<dbReference type="AlphaFoldDB" id="A0A1H4C268"/>
<keyword evidence="1" id="KW-0732">Signal</keyword>
<dbReference type="Proteomes" id="UP000198703">
    <property type="component" value="Unassembled WGS sequence"/>
</dbReference>
<feature type="signal peptide" evidence="1">
    <location>
        <begin position="1"/>
        <end position="21"/>
    </location>
</feature>